<dbReference type="InterPro" id="IPR045197">
    <property type="entry name" value="NUP210-like"/>
</dbReference>
<gene>
    <name evidence="2" type="ORF">BLA29_011818</name>
</gene>
<reference evidence="2 3" key="1">
    <citation type="submission" date="2017-03" db="EMBL/GenBank/DDBJ databases">
        <title>Genome Survey of Euroglyphus maynei.</title>
        <authorList>
            <person name="Arlian L.G."/>
            <person name="Morgan M.S."/>
            <person name="Rider S.D."/>
        </authorList>
    </citation>
    <scope>NUCLEOTIDE SEQUENCE [LARGE SCALE GENOMIC DNA]</scope>
    <source>
        <strain evidence="2">Arlian Lab</strain>
        <tissue evidence="2">Whole body</tissue>
    </source>
</reference>
<organism evidence="2 3">
    <name type="scientific">Euroglyphus maynei</name>
    <name type="common">Mayne's house dust mite</name>
    <dbReference type="NCBI Taxonomy" id="6958"/>
    <lineage>
        <taxon>Eukaryota</taxon>
        <taxon>Metazoa</taxon>
        <taxon>Ecdysozoa</taxon>
        <taxon>Arthropoda</taxon>
        <taxon>Chelicerata</taxon>
        <taxon>Arachnida</taxon>
        <taxon>Acari</taxon>
        <taxon>Acariformes</taxon>
        <taxon>Sarcoptiformes</taxon>
        <taxon>Astigmata</taxon>
        <taxon>Psoroptidia</taxon>
        <taxon>Analgoidea</taxon>
        <taxon>Pyroglyphidae</taxon>
        <taxon>Pyroglyphinae</taxon>
        <taxon>Euroglyphus</taxon>
    </lineage>
</organism>
<dbReference type="OrthoDB" id="361283at2759"/>
<dbReference type="PANTHER" id="PTHR23019">
    <property type="entry name" value="NUCLEAR PORE MEMBRANE GLYCOPROTEIN GP210-RELATED"/>
    <property type="match status" value="1"/>
</dbReference>
<dbReference type="AlphaFoldDB" id="A0A1Y3BQK5"/>
<dbReference type="Proteomes" id="UP000194236">
    <property type="component" value="Unassembled WGS sequence"/>
</dbReference>
<dbReference type="Pfam" id="PF24935">
    <property type="entry name" value="Ig_NUP210_6th"/>
    <property type="match status" value="1"/>
</dbReference>
<evidence type="ECO:0000259" key="1">
    <source>
        <dbReference type="Pfam" id="PF24935"/>
    </source>
</evidence>
<name>A0A1Y3BQK5_EURMA</name>
<dbReference type="InterPro" id="IPR056898">
    <property type="entry name" value="Ig_NUP210_6th"/>
</dbReference>
<dbReference type="GO" id="GO:0005643">
    <property type="term" value="C:nuclear pore"/>
    <property type="evidence" value="ECO:0007669"/>
    <property type="project" value="TreeGrafter"/>
</dbReference>
<dbReference type="PANTHER" id="PTHR23019:SF0">
    <property type="entry name" value="NUCLEAR PORE MEMBRANE GLYCOPROTEIN 210"/>
    <property type="match status" value="1"/>
</dbReference>
<proteinExistence type="predicted"/>
<keyword evidence="3" id="KW-1185">Reference proteome</keyword>
<evidence type="ECO:0000313" key="2">
    <source>
        <dbReference type="EMBL" id="OTF82083.1"/>
    </source>
</evidence>
<comment type="caution">
    <text evidence="2">The sequence shown here is derived from an EMBL/GenBank/DDBJ whole genome shotgun (WGS) entry which is preliminary data.</text>
</comment>
<evidence type="ECO:0000313" key="3">
    <source>
        <dbReference type="Proteomes" id="UP000194236"/>
    </source>
</evidence>
<sequence length="183" mass="20410">MLGEVWIICNDIHNSLIFNSKLLIQVLPIDTLEILPSIVETHIGGEVLLPIAVLGFKDGKKFYFDDCSQVNFDVDIVEKNRIRYNADTFMPGTGQNSCRSLSFECIASGNSRVTISYNHSGSEDRKIFTHAIIGCYKPLKMIHPVEDQIVILSLGAAIDLAFEGGPRPWSMYPEGHYTKGKFA</sequence>
<accession>A0A1Y3BQK5</accession>
<protein>
    <recommendedName>
        <fullName evidence="1">NUP210 Ig-like domain-containing protein</fullName>
    </recommendedName>
</protein>
<dbReference type="EMBL" id="MUJZ01010308">
    <property type="protein sequence ID" value="OTF82083.1"/>
    <property type="molecule type" value="Genomic_DNA"/>
</dbReference>
<feature type="domain" description="NUP210 Ig-like" evidence="1">
    <location>
        <begin position="32"/>
        <end position="119"/>
    </location>
</feature>